<dbReference type="Gene3D" id="1.10.287.130">
    <property type="match status" value="1"/>
</dbReference>
<organism evidence="6">
    <name type="scientific">Oscillatoriales cyanobacterium SpSt-418</name>
    <dbReference type="NCBI Taxonomy" id="2282169"/>
    <lineage>
        <taxon>Bacteria</taxon>
        <taxon>Bacillati</taxon>
        <taxon>Cyanobacteriota</taxon>
        <taxon>Cyanophyceae</taxon>
        <taxon>Oscillatoriophycideae</taxon>
        <taxon>Oscillatoriales</taxon>
    </lineage>
</organism>
<evidence type="ECO:0000259" key="4">
    <source>
        <dbReference type="PROSITE" id="PS50112"/>
    </source>
</evidence>
<comment type="caution">
    <text evidence="6">The sequence shown here is derived from an EMBL/GenBank/DDBJ whole genome shotgun (WGS) entry which is preliminary data.</text>
</comment>
<feature type="domain" description="PAC" evidence="5">
    <location>
        <begin position="142"/>
        <end position="194"/>
    </location>
</feature>
<dbReference type="Gene3D" id="3.30.450.40">
    <property type="match status" value="1"/>
</dbReference>
<evidence type="ECO:0000256" key="1">
    <source>
        <dbReference type="ARBA" id="ARBA00000085"/>
    </source>
</evidence>
<reference evidence="6" key="1">
    <citation type="journal article" date="2020" name="mSystems">
        <title>Genome- and Community-Level Interaction Insights into Carbon Utilization and Element Cycling Functions of Hydrothermarchaeota in Hydrothermal Sediment.</title>
        <authorList>
            <person name="Zhou Z."/>
            <person name="Liu Y."/>
            <person name="Xu W."/>
            <person name="Pan J."/>
            <person name="Luo Z.H."/>
            <person name="Li M."/>
        </authorList>
    </citation>
    <scope>NUCLEOTIDE SEQUENCE [LARGE SCALE GENOMIC DNA]</scope>
    <source>
        <strain evidence="6">SpSt-418</strain>
    </source>
</reference>
<dbReference type="CDD" id="cd00130">
    <property type="entry name" value="PAS"/>
    <property type="match status" value="1"/>
</dbReference>
<dbReference type="InterPro" id="IPR036097">
    <property type="entry name" value="HisK_dim/P_sf"/>
</dbReference>
<sequence>MLSPQLQAVYQRVSILQQRTNDLPESQQTLLAEALEELQAVLEELQAAEAELRQQNEVLINTRQAVESERQRYRELFELAPDGYLVTDANGRIQEANTAIATLLNVSQAFLVDKPLLVFIDQPDRSLFHRKLDQLQQLDKLQDWQIRLRSPQRSPFDAALTVTVVRNTANQTMSLRWLLRDITERKQIERLLENLNAELERQVQERTADLRQALDFEAGLKRITDKVRDSLDESQILQTVVQELAIVLGLICCDTALYDLALATSMIRYEFTNRGLEGVASSPSALGQIVAMETLPEAYRQLLQGEYFQFCELNQNSARSVTILACPIVDDQDVLGDLWLFKPPHDGFSESEIRLVQQVANQCAIAIRQARLYEASHVQIQQMKKLDQLKDSFLSTTSHELRSPVANMRMAIRMVKIALAQERNAPDEVTKLEKRQTVDRYLTILDTECDREINLINNLPAILILKHLYCSQSV</sequence>
<dbReference type="InterPro" id="IPR003661">
    <property type="entry name" value="HisK_dim/P_dom"/>
</dbReference>
<dbReference type="AlphaFoldDB" id="A0A7C3KCB4"/>
<dbReference type="SMART" id="SM00086">
    <property type="entry name" value="PAC"/>
    <property type="match status" value="1"/>
</dbReference>
<dbReference type="SUPFAM" id="SSF55785">
    <property type="entry name" value="PYP-like sensor domain (PAS domain)"/>
    <property type="match status" value="1"/>
</dbReference>
<dbReference type="InterPro" id="IPR000700">
    <property type="entry name" value="PAS-assoc_C"/>
</dbReference>
<dbReference type="SMART" id="SM00091">
    <property type="entry name" value="PAS"/>
    <property type="match status" value="1"/>
</dbReference>
<feature type="domain" description="PAS" evidence="4">
    <location>
        <begin position="69"/>
        <end position="139"/>
    </location>
</feature>
<dbReference type="Pfam" id="PF01590">
    <property type="entry name" value="GAF"/>
    <property type="match status" value="1"/>
</dbReference>
<evidence type="ECO:0000313" key="6">
    <source>
        <dbReference type="EMBL" id="HFM97126.1"/>
    </source>
</evidence>
<dbReference type="SUPFAM" id="SSF55781">
    <property type="entry name" value="GAF domain-like"/>
    <property type="match status" value="1"/>
</dbReference>
<dbReference type="GO" id="GO:0000155">
    <property type="term" value="F:phosphorelay sensor kinase activity"/>
    <property type="evidence" value="ECO:0007669"/>
    <property type="project" value="InterPro"/>
</dbReference>
<proteinExistence type="predicted"/>
<dbReference type="InterPro" id="IPR013767">
    <property type="entry name" value="PAS_fold"/>
</dbReference>
<accession>A0A7C3KCB4</accession>
<protein>
    <recommendedName>
        <fullName evidence="2">histidine kinase</fullName>
        <ecNumber evidence="2">2.7.13.3</ecNumber>
    </recommendedName>
</protein>
<feature type="coiled-coil region" evidence="3">
    <location>
        <begin position="178"/>
        <end position="212"/>
    </location>
</feature>
<dbReference type="InterPro" id="IPR035965">
    <property type="entry name" value="PAS-like_dom_sf"/>
</dbReference>
<dbReference type="Pfam" id="PF00989">
    <property type="entry name" value="PAS"/>
    <property type="match status" value="1"/>
</dbReference>
<dbReference type="PROSITE" id="PS50112">
    <property type="entry name" value="PAS"/>
    <property type="match status" value="1"/>
</dbReference>
<dbReference type="GO" id="GO:0006355">
    <property type="term" value="P:regulation of DNA-templated transcription"/>
    <property type="evidence" value="ECO:0007669"/>
    <property type="project" value="InterPro"/>
</dbReference>
<evidence type="ECO:0000259" key="5">
    <source>
        <dbReference type="PROSITE" id="PS50113"/>
    </source>
</evidence>
<name>A0A7C3KCB4_9CYAN</name>
<dbReference type="PROSITE" id="PS50113">
    <property type="entry name" value="PAC"/>
    <property type="match status" value="1"/>
</dbReference>
<dbReference type="InterPro" id="IPR003018">
    <property type="entry name" value="GAF"/>
</dbReference>
<dbReference type="InterPro" id="IPR001610">
    <property type="entry name" value="PAC"/>
</dbReference>
<dbReference type="EMBL" id="DSRU01000055">
    <property type="protein sequence ID" value="HFM97126.1"/>
    <property type="molecule type" value="Genomic_DNA"/>
</dbReference>
<dbReference type="InterPro" id="IPR029016">
    <property type="entry name" value="GAF-like_dom_sf"/>
</dbReference>
<comment type="catalytic activity">
    <reaction evidence="1">
        <text>ATP + protein L-histidine = ADP + protein N-phospho-L-histidine.</text>
        <dbReference type="EC" id="2.7.13.3"/>
    </reaction>
</comment>
<dbReference type="SUPFAM" id="SSF47384">
    <property type="entry name" value="Homodimeric domain of signal transducing histidine kinase"/>
    <property type="match status" value="1"/>
</dbReference>
<dbReference type="NCBIfam" id="TIGR00229">
    <property type="entry name" value="sensory_box"/>
    <property type="match status" value="1"/>
</dbReference>
<dbReference type="CDD" id="cd00082">
    <property type="entry name" value="HisKA"/>
    <property type="match status" value="1"/>
</dbReference>
<evidence type="ECO:0000256" key="2">
    <source>
        <dbReference type="ARBA" id="ARBA00012438"/>
    </source>
</evidence>
<dbReference type="EC" id="2.7.13.3" evidence="2"/>
<feature type="coiled-coil region" evidence="3">
    <location>
        <begin position="28"/>
        <end position="69"/>
    </location>
</feature>
<dbReference type="SMART" id="SM00065">
    <property type="entry name" value="GAF"/>
    <property type="match status" value="1"/>
</dbReference>
<dbReference type="Gene3D" id="3.30.450.20">
    <property type="entry name" value="PAS domain"/>
    <property type="match status" value="1"/>
</dbReference>
<keyword evidence="3" id="KW-0175">Coiled coil</keyword>
<evidence type="ECO:0000256" key="3">
    <source>
        <dbReference type="SAM" id="Coils"/>
    </source>
</evidence>
<gene>
    <name evidence="6" type="ORF">ENR64_05025</name>
</gene>
<dbReference type="InterPro" id="IPR000014">
    <property type="entry name" value="PAS"/>
</dbReference>